<feature type="transmembrane region" description="Helical" evidence="7">
    <location>
        <begin position="235"/>
        <end position="255"/>
    </location>
</feature>
<evidence type="ECO:0000313" key="9">
    <source>
        <dbReference type="EMBL" id="GEN86976.1"/>
    </source>
</evidence>
<dbReference type="InterPro" id="IPR011701">
    <property type="entry name" value="MFS"/>
</dbReference>
<accession>A0A511ZHR1</accession>
<keyword evidence="2" id="KW-0813">Transport</keyword>
<comment type="caution">
    <text evidence="9">The sequence shown here is derived from an EMBL/GenBank/DDBJ whole genome shotgun (WGS) entry which is preliminary data.</text>
</comment>
<dbReference type="InterPro" id="IPR050189">
    <property type="entry name" value="MFS_Efflux_Transporters"/>
</dbReference>
<dbReference type="PROSITE" id="PS50850">
    <property type="entry name" value="MFS"/>
    <property type="match status" value="1"/>
</dbReference>
<dbReference type="CDD" id="cd17324">
    <property type="entry name" value="MFS_NepI_like"/>
    <property type="match status" value="1"/>
</dbReference>
<evidence type="ECO:0000256" key="4">
    <source>
        <dbReference type="ARBA" id="ARBA00022692"/>
    </source>
</evidence>
<evidence type="ECO:0000256" key="3">
    <source>
        <dbReference type="ARBA" id="ARBA00022475"/>
    </source>
</evidence>
<name>A0A511ZHR1_9BACI</name>
<evidence type="ECO:0000313" key="10">
    <source>
        <dbReference type="Proteomes" id="UP000321558"/>
    </source>
</evidence>
<evidence type="ECO:0000256" key="5">
    <source>
        <dbReference type="ARBA" id="ARBA00022989"/>
    </source>
</evidence>
<keyword evidence="4 7" id="KW-0812">Transmembrane</keyword>
<feature type="transmembrane region" description="Helical" evidence="7">
    <location>
        <begin position="267"/>
        <end position="284"/>
    </location>
</feature>
<evidence type="ECO:0000256" key="6">
    <source>
        <dbReference type="ARBA" id="ARBA00023136"/>
    </source>
</evidence>
<feature type="transmembrane region" description="Helical" evidence="7">
    <location>
        <begin position="70"/>
        <end position="93"/>
    </location>
</feature>
<feature type="transmembrane region" description="Helical" evidence="7">
    <location>
        <begin position="354"/>
        <end position="375"/>
    </location>
</feature>
<evidence type="ECO:0000259" key="8">
    <source>
        <dbReference type="PROSITE" id="PS50850"/>
    </source>
</evidence>
<feature type="transmembrane region" description="Helical" evidence="7">
    <location>
        <begin position="7"/>
        <end position="30"/>
    </location>
</feature>
<dbReference type="PANTHER" id="PTHR43124">
    <property type="entry name" value="PURINE EFFLUX PUMP PBUE"/>
    <property type="match status" value="1"/>
</dbReference>
<evidence type="ECO:0000256" key="2">
    <source>
        <dbReference type="ARBA" id="ARBA00022448"/>
    </source>
</evidence>
<keyword evidence="5 7" id="KW-1133">Transmembrane helix</keyword>
<dbReference type="RefSeq" id="WP_147210001.1">
    <property type="nucleotide sequence ID" value="NZ_BJYM01000006.1"/>
</dbReference>
<dbReference type="Pfam" id="PF07690">
    <property type="entry name" value="MFS_1"/>
    <property type="match status" value="1"/>
</dbReference>
<comment type="subcellular location">
    <subcellularLocation>
        <location evidence="1">Cell membrane</location>
        <topology evidence="1">Multi-pass membrane protein</topology>
    </subcellularLocation>
</comment>
<feature type="transmembrane region" description="Helical" evidence="7">
    <location>
        <begin position="201"/>
        <end position="223"/>
    </location>
</feature>
<dbReference type="EMBL" id="BJYM01000006">
    <property type="protein sequence ID" value="GEN86976.1"/>
    <property type="molecule type" value="Genomic_DNA"/>
</dbReference>
<feature type="transmembrane region" description="Helical" evidence="7">
    <location>
        <begin position="42"/>
        <end position="63"/>
    </location>
</feature>
<dbReference type="Proteomes" id="UP000321558">
    <property type="component" value="Unassembled WGS sequence"/>
</dbReference>
<dbReference type="Gene3D" id="1.20.1250.20">
    <property type="entry name" value="MFS general substrate transporter like domains"/>
    <property type="match status" value="2"/>
</dbReference>
<keyword evidence="3" id="KW-1003">Cell membrane</keyword>
<reference evidence="9 10" key="1">
    <citation type="submission" date="2019-07" db="EMBL/GenBank/DDBJ databases">
        <title>Whole genome shotgun sequence of Oceanobacillus sojae NBRC 105379.</title>
        <authorList>
            <person name="Hosoyama A."/>
            <person name="Uohara A."/>
            <person name="Ohji S."/>
            <person name="Ichikawa N."/>
        </authorList>
    </citation>
    <scope>NUCLEOTIDE SEQUENCE [LARGE SCALE GENOMIC DNA]</scope>
    <source>
        <strain evidence="9 10">NBRC 105379</strain>
    </source>
</reference>
<feature type="transmembrane region" description="Helical" evidence="7">
    <location>
        <begin position="156"/>
        <end position="178"/>
    </location>
</feature>
<dbReference type="SUPFAM" id="SSF103473">
    <property type="entry name" value="MFS general substrate transporter"/>
    <property type="match status" value="1"/>
</dbReference>
<dbReference type="PANTHER" id="PTHR43124:SF10">
    <property type="entry name" value="PURINE EFFLUX PUMP PBUE"/>
    <property type="match status" value="1"/>
</dbReference>
<keyword evidence="10" id="KW-1185">Reference proteome</keyword>
<organism evidence="9 10">
    <name type="scientific">Oceanobacillus sojae</name>
    <dbReference type="NCBI Taxonomy" id="582851"/>
    <lineage>
        <taxon>Bacteria</taxon>
        <taxon>Bacillati</taxon>
        <taxon>Bacillota</taxon>
        <taxon>Bacilli</taxon>
        <taxon>Bacillales</taxon>
        <taxon>Bacillaceae</taxon>
        <taxon>Oceanobacillus</taxon>
    </lineage>
</organism>
<evidence type="ECO:0000256" key="7">
    <source>
        <dbReference type="SAM" id="Phobius"/>
    </source>
</evidence>
<feature type="transmembrane region" description="Helical" evidence="7">
    <location>
        <begin position="128"/>
        <end position="150"/>
    </location>
</feature>
<dbReference type="GO" id="GO:0005886">
    <property type="term" value="C:plasma membrane"/>
    <property type="evidence" value="ECO:0007669"/>
    <property type="project" value="UniProtKB-SubCell"/>
</dbReference>
<feature type="domain" description="Major facilitator superfamily (MFS) profile" evidence="8">
    <location>
        <begin position="4"/>
        <end position="378"/>
    </location>
</feature>
<gene>
    <name evidence="9" type="ORF">OSO01_17150</name>
</gene>
<feature type="transmembrane region" description="Helical" evidence="7">
    <location>
        <begin position="328"/>
        <end position="348"/>
    </location>
</feature>
<dbReference type="GO" id="GO:0022857">
    <property type="term" value="F:transmembrane transporter activity"/>
    <property type="evidence" value="ECO:0007669"/>
    <property type="project" value="InterPro"/>
</dbReference>
<proteinExistence type="predicted"/>
<dbReference type="AlphaFoldDB" id="A0A511ZHR1"/>
<protein>
    <submittedName>
        <fullName evidence="9">MFS transporter</fullName>
    </submittedName>
</protein>
<dbReference type="InterPro" id="IPR020846">
    <property type="entry name" value="MFS_dom"/>
</dbReference>
<keyword evidence="6 7" id="KW-0472">Membrane</keyword>
<dbReference type="OrthoDB" id="2727100at2"/>
<sequence>MDKRIYILMVVSFVVGLVELIIGGIIDLIAVDLQVSLGKVGFLITIYSLILGILGPVLLVLTAKMERKKLTLLFLFLFLIGNIVTAISSSYMILLLGRIISAVSASLLINLCLVLAPSIVEVKYRGRALGIVSMGISGSIVLGLPIGLLLGNNFGWRAPFFLIIFLTVLSLAGVHFFMKKVEPKPFLPLGKQLKTLKNRKIFFAQTTTFLFLGGHTVLYAYFTPFLKDVAGFGESMVSVAYLIFGIAAVAGGGLGGIMGDRIGTRKSIFIVAIVFSCAIFSIPYTTFSFILFAAVMVIWGAMSWAMSPPMQSYLIETAPESSDIQQSINNSALHFGIAFGSFVGGIVIEQSTVNYNAIVAGIIVLFSIGTAYISMRGGASSLGKSEEERVQREG</sequence>
<evidence type="ECO:0000256" key="1">
    <source>
        <dbReference type="ARBA" id="ARBA00004651"/>
    </source>
</evidence>
<dbReference type="InterPro" id="IPR036259">
    <property type="entry name" value="MFS_trans_sf"/>
</dbReference>
<feature type="transmembrane region" description="Helical" evidence="7">
    <location>
        <begin position="99"/>
        <end position="116"/>
    </location>
</feature>